<dbReference type="AlphaFoldDB" id="A0A840CR03"/>
<keyword evidence="1" id="KW-0472">Membrane</keyword>
<accession>A0A840CR03</accession>
<gene>
    <name evidence="2" type="ORF">GGR06_000079</name>
</gene>
<evidence type="ECO:0000313" key="2">
    <source>
        <dbReference type="EMBL" id="MBB4042320.1"/>
    </source>
</evidence>
<keyword evidence="1" id="KW-0812">Transmembrane</keyword>
<reference evidence="2" key="1">
    <citation type="submission" date="2020-08" db="EMBL/GenBank/DDBJ databases">
        <title>Genomic Encyclopedia of Type Strains, Phase IV (KMG-IV): sequencing the most valuable type-strain genomes for metagenomic binning, comparative biology and taxonomic classification.</title>
        <authorList>
            <person name="Goeker M."/>
        </authorList>
    </citation>
    <scope>NUCLEOTIDE SEQUENCE [LARGE SCALE GENOMIC DNA]</scope>
    <source>
        <strain evidence="2">DSM 105720</strain>
    </source>
</reference>
<proteinExistence type="predicted"/>
<keyword evidence="3" id="KW-1185">Reference proteome</keyword>
<evidence type="ECO:0000256" key="1">
    <source>
        <dbReference type="SAM" id="Phobius"/>
    </source>
</evidence>
<dbReference type="Proteomes" id="UP000560658">
    <property type="component" value="Unassembled WGS sequence"/>
</dbReference>
<dbReference type="EMBL" id="JACIER010000001">
    <property type="protein sequence ID" value="MBB4042320.1"/>
    <property type="molecule type" value="Genomic_DNA"/>
</dbReference>
<evidence type="ECO:0000313" key="3">
    <source>
        <dbReference type="Proteomes" id="UP000560658"/>
    </source>
</evidence>
<protein>
    <submittedName>
        <fullName evidence="2">Uncharacterized protein</fullName>
    </submittedName>
</protein>
<keyword evidence="1" id="KW-1133">Transmembrane helix</keyword>
<name>A0A840CR03_9BACE</name>
<sequence>MTKKMRIFVSLIGLYLKILKLFILLLSGLVGNLNKAFGIKRCTHGCFI</sequence>
<comment type="caution">
    <text evidence="2">The sequence shown here is derived from an EMBL/GenBank/DDBJ whole genome shotgun (WGS) entry which is preliminary data.</text>
</comment>
<feature type="transmembrane region" description="Helical" evidence="1">
    <location>
        <begin position="7"/>
        <end position="30"/>
    </location>
</feature>
<organism evidence="2 3">
    <name type="scientific">Bacteroides reticulotermitis</name>
    <dbReference type="NCBI Taxonomy" id="1133319"/>
    <lineage>
        <taxon>Bacteria</taxon>
        <taxon>Pseudomonadati</taxon>
        <taxon>Bacteroidota</taxon>
        <taxon>Bacteroidia</taxon>
        <taxon>Bacteroidales</taxon>
        <taxon>Bacteroidaceae</taxon>
        <taxon>Bacteroides</taxon>
    </lineage>
</organism>